<feature type="coiled-coil region" evidence="1">
    <location>
        <begin position="104"/>
        <end position="131"/>
    </location>
</feature>
<dbReference type="RefSeq" id="WP_188452391.1">
    <property type="nucleotide sequence ID" value="NZ_BMFS01000008.1"/>
</dbReference>
<keyword evidence="3" id="KW-1185">Reference proteome</keyword>
<protein>
    <submittedName>
        <fullName evidence="2">Uncharacterized protein</fullName>
    </submittedName>
</protein>
<keyword evidence="1" id="KW-0175">Coiled coil</keyword>
<evidence type="ECO:0000313" key="2">
    <source>
        <dbReference type="EMBL" id="GGH03271.1"/>
    </source>
</evidence>
<sequence length="294" mass="32660">MKHLIWAVAASPLLIAATPAPPEAPRVVVIERAEAPDAPGIPGRHGRVVIDLDLSGDAAWTDEHDAILEEAMDSLREALASLPGQIDADIDLHWHDRHHGEFDRERVRVMVERARERAAEARAEGERARAAGRLARLHGERARVIGLRAGARGMEAGLRGIDQALEDGEVTVNGETRPMTAEERAELMEARARLEARMAEFRDEHAVFLGDDAEGERRVVVLRRADGDEGSAEWHARTERSESRRVRVEDRDGRLRVWVDGEELEGDALTAWLNSEEGQRMIRQRPEPALAGGE</sequence>
<organism evidence="2 3">
    <name type="scientific">Glycocaulis albus</name>
    <dbReference type="NCBI Taxonomy" id="1382801"/>
    <lineage>
        <taxon>Bacteria</taxon>
        <taxon>Pseudomonadati</taxon>
        <taxon>Pseudomonadota</taxon>
        <taxon>Alphaproteobacteria</taxon>
        <taxon>Maricaulales</taxon>
        <taxon>Maricaulaceae</taxon>
        <taxon>Glycocaulis</taxon>
    </lineage>
</organism>
<proteinExistence type="predicted"/>
<reference evidence="3" key="1">
    <citation type="journal article" date="2019" name="Int. J. Syst. Evol. Microbiol.">
        <title>The Global Catalogue of Microorganisms (GCM) 10K type strain sequencing project: providing services to taxonomists for standard genome sequencing and annotation.</title>
        <authorList>
            <consortium name="The Broad Institute Genomics Platform"/>
            <consortium name="The Broad Institute Genome Sequencing Center for Infectious Disease"/>
            <person name="Wu L."/>
            <person name="Ma J."/>
        </authorList>
    </citation>
    <scope>NUCLEOTIDE SEQUENCE [LARGE SCALE GENOMIC DNA]</scope>
    <source>
        <strain evidence="3">CGMCC 1.12766</strain>
    </source>
</reference>
<evidence type="ECO:0000313" key="3">
    <source>
        <dbReference type="Proteomes" id="UP000648722"/>
    </source>
</evidence>
<name>A0ABQ1XUG7_9PROT</name>
<dbReference type="Proteomes" id="UP000648722">
    <property type="component" value="Unassembled WGS sequence"/>
</dbReference>
<accession>A0ABQ1XUG7</accession>
<gene>
    <name evidence="2" type="ORF">GCM10007420_19500</name>
</gene>
<evidence type="ECO:0000256" key="1">
    <source>
        <dbReference type="SAM" id="Coils"/>
    </source>
</evidence>
<comment type="caution">
    <text evidence="2">The sequence shown here is derived from an EMBL/GenBank/DDBJ whole genome shotgun (WGS) entry which is preliminary data.</text>
</comment>
<dbReference type="EMBL" id="BMFS01000008">
    <property type="protein sequence ID" value="GGH03271.1"/>
    <property type="molecule type" value="Genomic_DNA"/>
</dbReference>